<gene>
    <name evidence="2" type="ORF">BGTH12_LOCUS3795</name>
</gene>
<evidence type="ECO:0000256" key="1">
    <source>
        <dbReference type="SAM" id="SignalP"/>
    </source>
</evidence>
<evidence type="ECO:0000313" key="3">
    <source>
        <dbReference type="Proteomes" id="UP000683417"/>
    </source>
</evidence>
<protein>
    <submittedName>
        <fullName evidence="2">BgTH12-05029</fullName>
    </submittedName>
</protein>
<name>A0A9W4D1Y0_BLUGR</name>
<feature type="signal peptide" evidence="1">
    <location>
        <begin position="1"/>
        <end position="23"/>
    </location>
</feature>
<proteinExistence type="predicted"/>
<evidence type="ECO:0000313" key="2">
    <source>
        <dbReference type="EMBL" id="CAD6502437.1"/>
    </source>
</evidence>
<dbReference type="AlphaFoldDB" id="A0A9W4D1Y0"/>
<sequence length="134" mass="15044">MRTFSLMSLAAILNYLMLPSAVGHGVLTATSIVANASSYKCEDRVIGPVTLNDQIEKAYASVRSNQSRRLMRQEILASRVFSIVLWREGVPINIQFDVSINYLKEILSLEARVTNQFLTCYPTTEEPQFNGILD</sequence>
<accession>A0A9W4D1Y0</accession>
<dbReference type="Proteomes" id="UP000683417">
    <property type="component" value="Unassembled WGS sequence"/>
</dbReference>
<organism evidence="2 3">
    <name type="scientific">Blumeria graminis f. sp. triticale</name>
    <dbReference type="NCBI Taxonomy" id="1689686"/>
    <lineage>
        <taxon>Eukaryota</taxon>
        <taxon>Fungi</taxon>
        <taxon>Dikarya</taxon>
        <taxon>Ascomycota</taxon>
        <taxon>Pezizomycotina</taxon>
        <taxon>Leotiomycetes</taxon>
        <taxon>Erysiphales</taxon>
        <taxon>Erysiphaceae</taxon>
        <taxon>Blumeria</taxon>
    </lineage>
</organism>
<keyword evidence="1" id="KW-0732">Signal</keyword>
<comment type="caution">
    <text evidence="2">The sequence shown here is derived from an EMBL/GenBank/DDBJ whole genome shotgun (WGS) entry which is preliminary data.</text>
</comment>
<reference evidence="2" key="1">
    <citation type="submission" date="2020-10" db="EMBL/GenBank/DDBJ databases">
        <authorList>
            <person name="Muller C M."/>
        </authorList>
    </citation>
    <scope>NUCLEOTIDE SEQUENCE</scope>
    <source>
        <strain evidence="2">THUN-12</strain>
    </source>
</reference>
<dbReference type="EMBL" id="CAJHIT010000006">
    <property type="protein sequence ID" value="CAD6502437.1"/>
    <property type="molecule type" value="Genomic_DNA"/>
</dbReference>
<feature type="chain" id="PRO_5040992415" evidence="1">
    <location>
        <begin position="24"/>
        <end position="134"/>
    </location>
</feature>